<dbReference type="Proteomes" id="UP000663826">
    <property type="component" value="Unassembled WGS sequence"/>
</dbReference>
<dbReference type="PANTHER" id="PTHR46093:SF18">
    <property type="entry name" value="FIBRONECTIN TYPE-III DOMAIN-CONTAINING PROTEIN"/>
    <property type="match status" value="1"/>
</dbReference>
<evidence type="ECO:0008006" key="6">
    <source>
        <dbReference type="Google" id="ProtNLM"/>
    </source>
</evidence>
<accession>A0A8H2WF11</accession>
<dbReference type="SUPFAM" id="SSF117281">
    <property type="entry name" value="Kelch motif"/>
    <property type="match status" value="1"/>
</dbReference>
<dbReference type="AlphaFoldDB" id="A0A8H2WF11"/>
<evidence type="ECO:0000256" key="3">
    <source>
        <dbReference type="SAM" id="MobiDB-lite"/>
    </source>
</evidence>
<protein>
    <recommendedName>
        <fullName evidence="6">Tip elongation aberrant protein 1</fullName>
    </recommendedName>
</protein>
<dbReference type="InterPro" id="IPR015915">
    <property type="entry name" value="Kelch-typ_b-propeller"/>
</dbReference>
<dbReference type="EMBL" id="CAJMWQ010000551">
    <property type="protein sequence ID" value="CAE6362723.1"/>
    <property type="molecule type" value="Genomic_DNA"/>
</dbReference>
<evidence type="ECO:0000313" key="5">
    <source>
        <dbReference type="Proteomes" id="UP000663826"/>
    </source>
</evidence>
<dbReference type="PANTHER" id="PTHR46093">
    <property type="entry name" value="ACYL-COA-BINDING DOMAIN-CONTAINING PROTEIN 5"/>
    <property type="match status" value="1"/>
</dbReference>
<dbReference type="Gene3D" id="2.120.10.80">
    <property type="entry name" value="Kelch-type beta propeller"/>
    <property type="match status" value="1"/>
</dbReference>
<keyword evidence="2" id="KW-0677">Repeat</keyword>
<feature type="compositionally biased region" description="Polar residues" evidence="3">
    <location>
        <begin position="1"/>
        <end position="12"/>
    </location>
</feature>
<evidence type="ECO:0000256" key="2">
    <source>
        <dbReference type="ARBA" id="ARBA00022737"/>
    </source>
</evidence>
<name>A0A8H2WF11_9AGAM</name>
<organism evidence="4 5">
    <name type="scientific">Rhizoctonia solani</name>
    <dbReference type="NCBI Taxonomy" id="456999"/>
    <lineage>
        <taxon>Eukaryota</taxon>
        <taxon>Fungi</taxon>
        <taxon>Dikarya</taxon>
        <taxon>Basidiomycota</taxon>
        <taxon>Agaricomycotina</taxon>
        <taxon>Agaricomycetes</taxon>
        <taxon>Cantharellales</taxon>
        <taxon>Ceratobasidiaceae</taxon>
        <taxon>Rhizoctonia</taxon>
    </lineage>
</organism>
<evidence type="ECO:0000256" key="1">
    <source>
        <dbReference type="ARBA" id="ARBA00022441"/>
    </source>
</evidence>
<sequence length="314" mass="34210">MEEDGSSPSAQADASPWSAHELEITTPAHKYLASSGEEGDDKFKNVAPPLPRYGHSSSAVASPAGDVLIFGGRVDDQVKNDTWAIRLSEDSGPSDNVIRRKVTANLMDTTGDAPSARSEQASALVDKWLVVWGGCFGFLQFADDCVYLLDITTNIWTKLVLQPAPPVRNGHAACACGNKFVMFGGYGGRSGYFNDIWTIDLDSLAQRTPKWEQIKVARGSESPSGRAGHSMVAHKNKLHVFGGDQYTDTWCFDLSTRVWKKLSQSGSIPPPLSFHAAALVGDAIYIFGGTMLEDDTWYFQIDGMGVSIQRKYVH</sequence>
<feature type="region of interest" description="Disordered" evidence="3">
    <location>
        <begin position="1"/>
        <end position="23"/>
    </location>
</feature>
<feature type="region of interest" description="Disordered" evidence="3">
    <location>
        <begin position="28"/>
        <end position="47"/>
    </location>
</feature>
<dbReference type="Pfam" id="PF24681">
    <property type="entry name" value="Kelch_KLHDC2_KLHL20_DRC7"/>
    <property type="match status" value="1"/>
</dbReference>
<reference evidence="4" key="1">
    <citation type="submission" date="2021-01" db="EMBL/GenBank/DDBJ databases">
        <authorList>
            <person name="Kaushik A."/>
        </authorList>
    </citation>
    <scope>NUCLEOTIDE SEQUENCE</scope>
    <source>
        <strain evidence="4">AG1-1B</strain>
    </source>
</reference>
<keyword evidence="1" id="KW-0880">Kelch repeat</keyword>
<comment type="caution">
    <text evidence="4">The sequence shown here is derived from an EMBL/GenBank/DDBJ whole genome shotgun (WGS) entry which is preliminary data.</text>
</comment>
<gene>
    <name evidence="4" type="ORF">RDB_LOCUS12079</name>
</gene>
<evidence type="ECO:0000313" key="4">
    <source>
        <dbReference type="EMBL" id="CAE6362723.1"/>
    </source>
</evidence>
<proteinExistence type="predicted"/>